<evidence type="ECO:0000256" key="1">
    <source>
        <dbReference type="SAM" id="SignalP"/>
    </source>
</evidence>
<sequence>MKYIKISLYSILLLFPLLSYTQVTGNDCNCIKIKLEPEQEYVLSAWAKEDGYEQKISYSNPRIEIKFYDQQSNLLEEYSFFPSGSIIEGWQKISQKFVVPIGYTRIEFILKSNDVSSAVFFDDIRIQPFNSSLKSFVYDPVSLRLMAELDENNYATLYEYDKEGGLIRVKKETERGFYTIQETRSKNSISD</sequence>
<accession>A0A5C6YYL4</accession>
<reference evidence="2 3" key="1">
    <citation type="submission" date="2019-08" db="EMBL/GenBank/DDBJ databases">
        <title>Genome of Aequorivita antarctica SW49 (type strain).</title>
        <authorList>
            <person name="Bowman J.P."/>
        </authorList>
    </citation>
    <scope>NUCLEOTIDE SEQUENCE [LARGE SCALE GENOMIC DNA]</scope>
    <source>
        <strain evidence="2 3">SW49</strain>
    </source>
</reference>
<keyword evidence="1" id="KW-0732">Signal</keyword>
<comment type="caution">
    <text evidence="2">The sequence shown here is derived from an EMBL/GenBank/DDBJ whole genome shotgun (WGS) entry which is preliminary data.</text>
</comment>
<dbReference type="EMBL" id="VORT01000007">
    <property type="protein sequence ID" value="TXD72818.1"/>
    <property type="molecule type" value="Genomic_DNA"/>
</dbReference>
<proteinExistence type="predicted"/>
<dbReference type="AlphaFoldDB" id="A0A5C6YYL4"/>
<evidence type="ECO:0000313" key="3">
    <source>
        <dbReference type="Proteomes" id="UP000321497"/>
    </source>
</evidence>
<keyword evidence="3" id="KW-1185">Reference proteome</keyword>
<gene>
    <name evidence="2" type="ORF">ESU54_11420</name>
</gene>
<protein>
    <submittedName>
        <fullName evidence="2">Uncharacterized protein</fullName>
    </submittedName>
</protein>
<dbReference type="RefSeq" id="WP_111844852.1">
    <property type="nucleotide sequence ID" value="NZ_UEGI01000010.1"/>
</dbReference>
<dbReference type="Proteomes" id="UP000321497">
    <property type="component" value="Unassembled WGS sequence"/>
</dbReference>
<dbReference type="SUPFAM" id="SSF49785">
    <property type="entry name" value="Galactose-binding domain-like"/>
    <property type="match status" value="1"/>
</dbReference>
<organism evidence="2 3">
    <name type="scientific">Aequorivita antarctica</name>
    <dbReference type="NCBI Taxonomy" id="153266"/>
    <lineage>
        <taxon>Bacteria</taxon>
        <taxon>Pseudomonadati</taxon>
        <taxon>Bacteroidota</taxon>
        <taxon>Flavobacteriia</taxon>
        <taxon>Flavobacteriales</taxon>
        <taxon>Flavobacteriaceae</taxon>
        <taxon>Aequorivita</taxon>
    </lineage>
</organism>
<evidence type="ECO:0000313" key="2">
    <source>
        <dbReference type="EMBL" id="TXD72818.1"/>
    </source>
</evidence>
<feature type="chain" id="PRO_5023094501" evidence="1">
    <location>
        <begin position="26"/>
        <end position="191"/>
    </location>
</feature>
<name>A0A5C6YYL4_9FLAO</name>
<dbReference type="InterPro" id="IPR008979">
    <property type="entry name" value="Galactose-bd-like_sf"/>
</dbReference>
<dbReference type="Gene3D" id="2.60.120.260">
    <property type="entry name" value="Galactose-binding domain-like"/>
    <property type="match status" value="1"/>
</dbReference>
<dbReference type="OrthoDB" id="627712at2"/>
<feature type="signal peptide" evidence="1">
    <location>
        <begin position="1"/>
        <end position="25"/>
    </location>
</feature>